<reference evidence="1" key="1">
    <citation type="submission" date="2022-02" db="EMBL/GenBank/DDBJ databases">
        <title>Vibrio sp. nov, a new bacterium isolated from seawater.</title>
        <authorList>
            <person name="Yuan Y."/>
        </authorList>
    </citation>
    <scope>NUCLEOTIDE SEQUENCE</scope>
    <source>
        <strain evidence="1">ZSDZ65</strain>
    </source>
</reference>
<dbReference type="Proteomes" id="UP001155587">
    <property type="component" value="Unassembled WGS sequence"/>
</dbReference>
<protein>
    <submittedName>
        <fullName evidence="1">Transcriptional regulator</fullName>
    </submittedName>
</protein>
<name>A0A9X3CT91_9VIBR</name>
<evidence type="ECO:0000313" key="2">
    <source>
        <dbReference type="Proteomes" id="UP001155587"/>
    </source>
</evidence>
<dbReference type="EMBL" id="JAKRRY010000106">
    <property type="protein sequence ID" value="MCW8349322.1"/>
    <property type="molecule type" value="Genomic_DNA"/>
</dbReference>
<comment type="caution">
    <text evidence="1">The sequence shown here is derived from an EMBL/GenBank/DDBJ whole genome shotgun (WGS) entry which is preliminary data.</text>
</comment>
<dbReference type="AlphaFoldDB" id="A0A9X3CT91"/>
<sequence length="241" mass="27722">MSNKSTVEGLSALLHTLMFIPYQRWTDVKVLQQALAQGGIERSTRSIKRYLDEVIVEVFNVECDNSSQPHQYRRTSHQLLKYDPKETATHQILNRYLTSVLPDELLGLPTSIFGNPRLKVSAWLNKLHIDVVDIRDWSEEQRHVLKQVHSALFYERMLTLSSQVLQQERLQVEPLGLSVLRDTLLLLFRTSNHSPIRSLALPLIDDANVSTLSFTYPSDFKAEEYVATHTDQHITQTLDSL</sequence>
<dbReference type="RefSeq" id="WP_265678073.1">
    <property type="nucleotide sequence ID" value="NZ_JAKRRY010000106.1"/>
</dbReference>
<gene>
    <name evidence="1" type="ORF">MD535_25435</name>
</gene>
<evidence type="ECO:0000313" key="1">
    <source>
        <dbReference type="EMBL" id="MCW8349322.1"/>
    </source>
</evidence>
<accession>A0A9X3CT91</accession>
<proteinExistence type="predicted"/>
<organism evidence="1 2">
    <name type="scientific">Vibrio qingdaonensis</name>
    <dbReference type="NCBI Taxonomy" id="2829491"/>
    <lineage>
        <taxon>Bacteria</taxon>
        <taxon>Pseudomonadati</taxon>
        <taxon>Pseudomonadota</taxon>
        <taxon>Gammaproteobacteria</taxon>
        <taxon>Vibrionales</taxon>
        <taxon>Vibrionaceae</taxon>
        <taxon>Vibrio</taxon>
    </lineage>
</organism>
<keyword evidence="2" id="KW-1185">Reference proteome</keyword>